<dbReference type="Proteomes" id="UP000659172">
    <property type="component" value="Unassembled WGS sequence"/>
</dbReference>
<keyword evidence="2" id="KW-1185">Reference proteome</keyword>
<gene>
    <name evidence="1" type="ORF">HV823_19960</name>
</gene>
<organism evidence="1 2">
    <name type="scientific">Mycoplana rhizolycopersici</name>
    <dbReference type="NCBI Taxonomy" id="2746702"/>
    <lineage>
        <taxon>Bacteria</taxon>
        <taxon>Pseudomonadati</taxon>
        <taxon>Pseudomonadota</taxon>
        <taxon>Alphaproteobacteria</taxon>
        <taxon>Hyphomicrobiales</taxon>
        <taxon>Rhizobiaceae</taxon>
        <taxon>Mycoplana</taxon>
    </lineage>
</organism>
<evidence type="ECO:0000313" key="1">
    <source>
        <dbReference type="EMBL" id="NVP57539.1"/>
    </source>
</evidence>
<dbReference type="RefSeq" id="WP_176951507.1">
    <property type="nucleotide sequence ID" value="NZ_JABXYK010000014.1"/>
</dbReference>
<protein>
    <submittedName>
        <fullName evidence="1">Uncharacterized protein</fullName>
    </submittedName>
</protein>
<dbReference type="EMBL" id="JABXYK010000014">
    <property type="protein sequence ID" value="NVP57539.1"/>
    <property type="molecule type" value="Genomic_DNA"/>
</dbReference>
<evidence type="ECO:0000313" key="2">
    <source>
        <dbReference type="Proteomes" id="UP000659172"/>
    </source>
</evidence>
<reference evidence="1 2" key="1">
    <citation type="submission" date="2020-06" db="EMBL/GenBank/DDBJ databases">
        <title>Rhizobium sp.nov. isolated from the tomato plant.</title>
        <authorList>
            <person name="Thin K.K."/>
            <person name="Zhang X."/>
            <person name="He S."/>
        </authorList>
    </citation>
    <scope>NUCLEOTIDE SEQUENCE [LARGE SCALE GENOMIC DNA]</scope>
    <source>
        <strain evidence="1 2">DBTS2</strain>
    </source>
</reference>
<sequence length="67" mass="7308">MFKLFLTLAHRARNETGSSEADLVWVRDPLSHPDIAAMDERQRADLPFQGVARVQGCAPAAVCGRTG</sequence>
<name>A0ABX2QMJ8_9HYPH</name>
<accession>A0ABX2QMJ8</accession>
<comment type="caution">
    <text evidence="1">The sequence shown here is derived from an EMBL/GenBank/DDBJ whole genome shotgun (WGS) entry which is preliminary data.</text>
</comment>
<proteinExistence type="predicted"/>